<dbReference type="InterPro" id="IPR024775">
    <property type="entry name" value="DinB-like"/>
</dbReference>
<proteinExistence type="predicted"/>
<dbReference type="Proteomes" id="UP000290365">
    <property type="component" value="Chromosome"/>
</dbReference>
<dbReference type="OrthoDB" id="9837625at2"/>
<organism evidence="2 3">
    <name type="scientific">Ktedonosporobacter rubrisoli</name>
    <dbReference type="NCBI Taxonomy" id="2509675"/>
    <lineage>
        <taxon>Bacteria</taxon>
        <taxon>Bacillati</taxon>
        <taxon>Chloroflexota</taxon>
        <taxon>Ktedonobacteria</taxon>
        <taxon>Ktedonobacterales</taxon>
        <taxon>Ktedonosporobacteraceae</taxon>
        <taxon>Ktedonosporobacter</taxon>
    </lineage>
</organism>
<feature type="domain" description="DinB-like" evidence="1">
    <location>
        <begin position="13"/>
        <end position="148"/>
    </location>
</feature>
<evidence type="ECO:0000313" key="3">
    <source>
        <dbReference type="Proteomes" id="UP000290365"/>
    </source>
</evidence>
<accession>A0A4P6JP89</accession>
<dbReference type="AlphaFoldDB" id="A0A4P6JP89"/>
<sequence length="176" mass="20636">MSMDVTPWLLEQLRSSARGFAGTVEQIPSERLSVTPPYPRWLGEWSAARHVFHMLYHERKFPLAFARKCLQLPPLESLDEKENIAWQLWDQDVPHTLAAFLQARQNLLDLLAKFAPEAWEAPREQEEWGAITLRWTATKAYQHTSEHTHNVLRLLIFWDCAAYEEQELLKRESKDA</sequence>
<keyword evidence="3" id="KW-1185">Reference proteome</keyword>
<dbReference type="EMBL" id="CP035758">
    <property type="protein sequence ID" value="QBD77013.1"/>
    <property type="molecule type" value="Genomic_DNA"/>
</dbReference>
<name>A0A4P6JP89_KTERU</name>
<gene>
    <name evidence="2" type="ORF">EPA93_13765</name>
</gene>
<protein>
    <recommendedName>
        <fullName evidence="1">DinB-like domain-containing protein</fullName>
    </recommendedName>
</protein>
<dbReference type="KEGG" id="kbs:EPA93_13765"/>
<evidence type="ECO:0000313" key="2">
    <source>
        <dbReference type="EMBL" id="QBD77013.1"/>
    </source>
</evidence>
<dbReference type="InterPro" id="IPR034660">
    <property type="entry name" value="DinB/YfiT-like"/>
</dbReference>
<dbReference type="Gene3D" id="1.20.120.450">
    <property type="entry name" value="dinb family like domain"/>
    <property type="match status" value="1"/>
</dbReference>
<reference evidence="2 3" key="1">
    <citation type="submission" date="2019-01" db="EMBL/GenBank/DDBJ databases">
        <title>Ktedonosporobacter rubrisoli SCAWS-G2.</title>
        <authorList>
            <person name="Huang Y."/>
            <person name="Yan B."/>
        </authorList>
    </citation>
    <scope>NUCLEOTIDE SEQUENCE [LARGE SCALE GENOMIC DNA]</scope>
    <source>
        <strain evidence="2 3">SCAWS-G2</strain>
    </source>
</reference>
<dbReference type="Pfam" id="PF12867">
    <property type="entry name" value="DinB_2"/>
    <property type="match status" value="1"/>
</dbReference>
<evidence type="ECO:0000259" key="1">
    <source>
        <dbReference type="Pfam" id="PF12867"/>
    </source>
</evidence>
<dbReference type="SUPFAM" id="SSF109854">
    <property type="entry name" value="DinB/YfiT-like putative metalloenzymes"/>
    <property type="match status" value="1"/>
</dbReference>